<feature type="domain" description="Response regulatory" evidence="8">
    <location>
        <begin position="4"/>
        <end position="118"/>
    </location>
</feature>
<dbReference type="SUPFAM" id="SSF46689">
    <property type="entry name" value="Homeodomain-like"/>
    <property type="match status" value="1"/>
</dbReference>
<dbReference type="SMART" id="SM00448">
    <property type="entry name" value="REC"/>
    <property type="match status" value="1"/>
</dbReference>
<keyword evidence="3" id="KW-0805">Transcription regulation</keyword>
<protein>
    <submittedName>
        <fullName evidence="9">Sigma 54-interacting transcriptional regulator</fullName>
    </submittedName>
</protein>
<feature type="domain" description="Sigma-54 factor interaction" evidence="7">
    <location>
        <begin position="333"/>
        <end position="561"/>
    </location>
</feature>
<dbReference type="PROSITE" id="PS00688">
    <property type="entry name" value="SIGMA54_INTERACT_3"/>
    <property type="match status" value="1"/>
</dbReference>
<name>A0ABS9KRY5_9BACT</name>
<keyword evidence="2" id="KW-0067">ATP-binding</keyword>
<gene>
    <name evidence="9" type="ORF">LZZ85_12410</name>
</gene>
<dbReference type="EMBL" id="JAKLTR010000007">
    <property type="protein sequence ID" value="MCG2615093.1"/>
    <property type="molecule type" value="Genomic_DNA"/>
</dbReference>
<dbReference type="Pfam" id="PF00072">
    <property type="entry name" value="Response_reg"/>
    <property type="match status" value="1"/>
</dbReference>
<dbReference type="PROSITE" id="PS00676">
    <property type="entry name" value="SIGMA54_INTERACT_2"/>
    <property type="match status" value="1"/>
</dbReference>
<evidence type="ECO:0000256" key="6">
    <source>
        <dbReference type="PROSITE-ProRule" id="PRU00169"/>
    </source>
</evidence>
<dbReference type="Gene3D" id="1.10.10.60">
    <property type="entry name" value="Homeodomain-like"/>
    <property type="match status" value="1"/>
</dbReference>
<evidence type="ECO:0000256" key="3">
    <source>
        <dbReference type="ARBA" id="ARBA00023015"/>
    </source>
</evidence>
<dbReference type="SUPFAM" id="SSF55781">
    <property type="entry name" value="GAF domain-like"/>
    <property type="match status" value="1"/>
</dbReference>
<dbReference type="PROSITE" id="PS50110">
    <property type="entry name" value="RESPONSE_REGULATORY"/>
    <property type="match status" value="1"/>
</dbReference>
<evidence type="ECO:0000256" key="4">
    <source>
        <dbReference type="ARBA" id="ARBA00023125"/>
    </source>
</evidence>
<dbReference type="InterPro" id="IPR003593">
    <property type="entry name" value="AAA+_ATPase"/>
</dbReference>
<dbReference type="SMART" id="SM00382">
    <property type="entry name" value="AAA"/>
    <property type="match status" value="1"/>
</dbReference>
<dbReference type="InterPro" id="IPR027417">
    <property type="entry name" value="P-loop_NTPase"/>
</dbReference>
<evidence type="ECO:0000259" key="7">
    <source>
        <dbReference type="PROSITE" id="PS50045"/>
    </source>
</evidence>
<dbReference type="InterPro" id="IPR011006">
    <property type="entry name" value="CheY-like_superfamily"/>
</dbReference>
<dbReference type="PANTHER" id="PTHR32071">
    <property type="entry name" value="TRANSCRIPTIONAL REGULATORY PROTEIN"/>
    <property type="match status" value="1"/>
</dbReference>
<dbReference type="InterPro" id="IPR058031">
    <property type="entry name" value="AAA_lid_NorR"/>
</dbReference>
<evidence type="ECO:0000313" key="9">
    <source>
        <dbReference type="EMBL" id="MCG2615093.1"/>
    </source>
</evidence>
<dbReference type="CDD" id="cd17534">
    <property type="entry name" value="REC_DC-like"/>
    <property type="match status" value="1"/>
</dbReference>
<reference evidence="9" key="1">
    <citation type="submission" date="2022-01" db="EMBL/GenBank/DDBJ databases">
        <authorList>
            <person name="Jo J.-H."/>
            <person name="Im W.-T."/>
        </authorList>
    </citation>
    <scope>NUCLEOTIDE SEQUENCE</scope>
    <source>
        <strain evidence="9">NA20</strain>
    </source>
</reference>
<evidence type="ECO:0000256" key="2">
    <source>
        <dbReference type="ARBA" id="ARBA00022840"/>
    </source>
</evidence>
<evidence type="ECO:0000256" key="5">
    <source>
        <dbReference type="ARBA" id="ARBA00023163"/>
    </source>
</evidence>
<dbReference type="PROSITE" id="PS50045">
    <property type="entry name" value="SIGMA54_INTERACT_4"/>
    <property type="match status" value="1"/>
</dbReference>
<dbReference type="CDD" id="cd00009">
    <property type="entry name" value="AAA"/>
    <property type="match status" value="1"/>
</dbReference>
<dbReference type="InterPro" id="IPR025944">
    <property type="entry name" value="Sigma_54_int_dom_CS"/>
</dbReference>
<sequence length="643" mass="72081">MKQKILIVEDQFIEANDIEIMLIKAGYQVTGIAHSVQQALQLISQQVPELVLVDIFLKGDRTGIDLAEILREKNIPFIFVSANSNHEVLVAAKATQPYGFIVKPFRERDLTVTLEIAQYRYENSVEAAVRKEDVLTEKLKQIIQCKNSWEEKMQQTAVALQHCLAFDHIEVARKSEAEASYTAVSFLRIGFNEYQQLGLNELQTITKTTMKQLGELQNVIFPAEEAMTFSGNEFAEMTQKPSMRKLIAEHFGMKSLLVLPLKLSNGEIILFSFYSRKPDAYKRDQLVLMKTFRSILTVAVEQMFLMGRMPAAVTARVAVNSAVSSQAALFPGIIGKSPRLLEVFDNITQVAPADTTVLILGESGTGKERIAQSIHDLSKRSKQPFIKINCAALPANLIESELFGHEKGAFTGAMDKRIGKFEMANKGTIFLDEIGEMPIELQSKLLRVLQEKEIERIGANAPVRIDVRIITATNRSLEKEVAAGRFRLDLYYRLNIFPVSLPSLRERKEDIPLLAEHFVNLCSQKLGKSLQLSPAALDSAMDYDWPGNIRELENLVERSAVIAKGELITRLHLPEPPVVDEPSPSPGFEFMTNEDNERDHIIRALKKCHGKVWGAGGAAELLDLHPSTLNSKIKKLGIRKMPF</sequence>
<keyword evidence="10" id="KW-1185">Reference proteome</keyword>
<dbReference type="InterPro" id="IPR002078">
    <property type="entry name" value="Sigma_54_int"/>
</dbReference>
<organism evidence="9 10">
    <name type="scientific">Terrimonas ginsenosidimutans</name>
    <dbReference type="NCBI Taxonomy" id="2908004"/>
    <lineage>
        <taxon>Bacteria</taxon>
        <taxon>Pseudomonadati</taxon>
        <taxon>Bacteroidota</taxon>
        <taxon>Chitinophagia</taxon>
        <taxon>Chitinophagales</taxon>
        <taxon>Chitinophagaceae</taxon>
        <taxon>Terrimonas</taxon>
    </lineage>
</organism>
<dbReference type="Gene3D" id="3.40.50.300">
    <property type="entry name" value="P-loop containing nucleotide triphosphate hydrolases"/>
    <property type="match status" value="1"/>
</dbReference>
<dbReference type="RefSeq" id="WP_237872127.1">
    <property type="nucleotide sequence ID" value="NZ_JAKLTR010000007.1"/>
</dbReference>
<dbReference type="Gene3D" id="3.40.50.2300">
    <property type="match status" value="1"/>
</dbReference>
<evidence type="ECO:0000313" key="10">
    <source>
        <dbReference type="Proteomes" id="UP001165367"/>
    </source>
</evidence>
<dbReference type="Pfam" id="PF25601">
    <property type="entry name" value="AAA_lid_14"/>
    <property type="match status" value="1"/>
</dbReference>
<dbReference type="SUPFAM" id="SSF52540">
    <property type="entry name" value="P-loop containing nucleoside triphosphate hydrolases"/>
    <property type="match status" value="1"/>
</dbReference>
<dbReference type="PROSITE" id="PS00675">
    <property type="entry name" value="SIGMA54_INTERACT_1"/>
    <property type="match status" value="1"/>
</dbReference>
<comment type="caution">
    <text evidence="9">The sequence shown here is derived from an EMBL/GenBank/DDBJ whole genome shotgun (WGS) entry which is preliminary data.</text>
</comment>
<evidence type="ECO:0000256" key="1">
    <source>
        <dbReference type="ARBA" id="ARBA00022741"/>
    </source>
</evidence>
<dbReference type="InterPro" id="IPR025943">
    <property type="entry name" value="Sigma_54_int_dom_ATP-bd_2"/>
</dbReference>
<keyword evidence="6" id="KW-0597">Phosphoprotein</keyword>
<accession>A0ABS9KRY5</accession>
<dbReference type="Pfam" id="PF00158">
    <property type="entry name" value="Sigma54_activat"/>
    <property type="match status" value="1"/>
</dbReference>
<dbReference type="InterPro" id="IPR025662">
    <property type="entry name" value="Sigma_54_int_dom_ATP-bd_1"/>
</dbReference>
<dbReference type="InterPro" id="IPR001789">
    <property type="entry name" value="Sig_transdc_resp-reg_receiver"/>
</dbReference>
<keyword evidence="4" id="KW-0238">DNA-binding</keyword>
<feature type="modified residue" description="4-aspartylphosphate" evidence="6">
    <location>
        <position position="54"/>
    </location>
</feature>
<keyword evidence="1" id="KW-0547">Nucleotide-binding</keyword>
<dbReference type="SUPFAM" id="SSF52172">
    <property type="entry name" value="CheY-like"/>
    <property type="match status" value="1"/>
</dbReference>
<dbReference type="InterPro" id="IPR009057">
    <property type="entry name" value="Homeodomain-like_sf"/>
</dbReference>
<keyword evidence="5" id="KW-0804">Transcription</keyword>
<proteinExistence type="predicted"/>
<dbReference type="Proteomes" id="UP001165367">
    <property type="component" value="Unassembled WGS sequence"/>
</dbReference>
<dbReference type="Gene3D" id="1.10.8.60">
    <property type="match status" value="1"/>
</dbReference>
<evidence type="ECO:0000259" key="8">
    <source>
        <dbReference type="PROSITE" id="PS50110"/>
    </source>
</evidence>
<dbReference type="PANTHER" id="PTHR32071:SF117">
    <property type="entry name" value="PTS-DEPENDENT DIHYDROXYACETONE KINASE OPERON REGULATORY PROTEIN-RELATED"/>
    <property type="match status" value="1"/>
</dbReference>